<evidence type="ECO:0000256" key="8">
    <source>
        <dbReference type="HAMAP-Rule" id="MF_00258"/>
    </source>
</evidence>
<dbReference type="FunFam" id="3.40.50.1860:FF:000002">
    <property type="entry name" value="Glutamate racemase"/>
    <property type="match status" value="1"/>
</dbReference>
<dbReference type="STRING" id="861299.J421_3197"/>
<keyword evidence="6 8" id="KW-0961">Cell wall biogenesis/degradation</keyword>
<feature type="binding site" evidence="8">
    <location>
        <begin position="14"/>
        <end position="15"/>
    </location>
    <ligand>
        <name>substrate</name>
    </ligand>
</feature>
<dbReference type="InterPro" id="IPR018187">
    <property type="entry name" value="Asp/Glu_racemase_AS_1"/>
</dbReference>
<dbReference type="InParanoid" id="W0RI25"/>
<evidence type="ECO:0000256" key="1">
    <source>
        <dbReference type="ARBA" id="ARBA00001602"/>
    </source>
</evidence>
<dbReference type="FunCoup" id="W0RI25">
    <property type="interactions" value="278"/>
</dbReference>
<evidence type="ECO:0000256" key="6">
    <source>
        <dbReference type="ARBA" id="ARBA00023316"/>
    </source>
</evidence>
<dbReference type="PANTHER" id="PTHR21198">
    <property type="entry name" value="GLUTAMATE RACEMASE"/>
    <property type="match status" value="1"/>
</dbReference>
<evidence type="ECO:0000256" key="5">
    <source>
        <dbReference type="ARBA" id="ARBA00023235"/>
    </source>
</evidence>
<comment type="similarity">
    <text evidence="8">Belongs to the aspartate/glutamate racemases family.</text>
</comment>
<dbReference type="EC" id="5.1.1.3" evidence="2 8"/>
<keyword evidence="4 8" id="KW-0573">Peptidoglycan synthesis</keyword>
<feature type="active site" description="Proton donor/acceptor" evidence="8">
    <location>
        <position position="77"/>
    </location>
</feature>
<dbReference type="PANTHER" id="PTHR21198:SF2">
    <property type="entry name" value="GLUTAMATE RACEMASE"/>
    <property type="match status" value="1"/>
</dbReference>
<dbReference type="PATRIC" id="fig|861299.3.peg.3250"/>
<name>W0RI25_9BACT</name>
<sequence>MSAPESSSPIGVFDSGIGGLTVARELMRQLPNESIIYFGDTARVPYGPKSPDTVRRYSHEIATFLLAQGVKAVVVACNTATAHALPMLREELPVPVVGVVEPGARAAVRASTNGEIGVIGTVGTVNSRAYHRAIHALAPHAHVRARACPLFVPLAEEGWTDHAATRLIAQEYLEPLVETHVDTLVLGCTHYPLLKPVIGEVVGRGVRLIDSAEETAAETGRLLAEREMCAEPGSIVRHRFVASDAPDHFLTMAERFLGAPVESMETVTLG</sequence>
<dbReference type="GO" id="GO:0009252">
    <property type="term" value="P:peptidoglycan biosynthetic process"/>
    <property type="evidence" value="ECO:0007669"/>
    <property type="project" value="UniProtKB-UniRule"/>
</dbReference>
<dbReference type="GO" id="GO:0008881">
    <property type="term" value="F:glutamate racemase activity"/>
    <property type="evidence" value="ECO:0007669"/>
    <property type="project" value="UniProtKB-UniRule"/>
</dbReference>
<dbReference type="eggNOG" id="COG0796">
    <property type="taxonomic scope" value="Bacteria"/>
</dbReference>
<dbReference type="OrthoDB" id="9801055at2"/>
<feature type="active site" description="Proton donor/acceptor" evidence="8">
    <location>
        <position position="188"/>
    </location>
</feature>
<dbReference type="KEGG" id="gba:J421_3197"/>
<keyword evidence="10" id="KW-1185">Reference proteome</keyword>
<dbReference type="PROSITE" id="PS00924">
    <property type="entry name" value="ASP_GLU_RACEMASE_2"/>
    <property type="match status" value="1"/>
</dbReference>
<proteinExistence type="inferred from homology"/>
<keyword evidence="3 8" id="KW-0133">Cell shape</keyword>
<dbReference type="HOGENOM" id="CLU_052344_0_2_0"/>
<accession>W0RI25</accession>
<feature type="binding site" evidence="8">
    <location>
        <begin position="78"/>
        <end position="79"/>
    </location>
    <ligand>
        <name>substrate</name>
    </ligand>
</feature>
<gene>
    <name evidence="8" type="primary">murI</name>
    <name evidence="9" type="ORF">J421_3197</name>
</gene>
<dbReference type="SUPFAM" id="SSF53681">
    <property type="entry name" value="Aspartate/glutamate racemase"/>
    <property type="match status" value="2"/>
</dbReference>
<protein>
    <recommendedName>
        <fullName evidence="7 8">Glutamate racemase</fullName>
        <ecNumber evidence="2 8">5.1.1.3</ecNumber>
    </recommendedName>
</protein>
<dbReference type="InterPro" id="IPR001920">
    <property type="entry name" value="Asp/Glu_race"/>
</dbReference>
<feature type="binding site" evidence="8">
    <location>
        <begin position="46"/>
        <end position="47"/>
    </location>
    <ligand>
        <name>substrate</name>
    </ligand>
</feature>
<dbReference type="Pfam" id="PF01177">
    <property type="entry name" value="Asp_Glu_race"/>
    <property type="match status" value="1"/>
</dbReference>
<evidence type="ECO:0000256" key="7">
    <source>
        <dbReference type="ARBA" id="ARBA00070053"/>
    </source>
</evidence>
<dbReference type="InterPro" id="IPR015942">
    <property type="entry name" value="Asp/Glu/hydantoin_racemase"/>
</dbReference>
<dbReference type="HAMAP" id="MF_00258">
    <property type="entry name" value="Glu_racemase"/>
    <property type="match status" value="1"/>
</dbReference>
<dbReference type="RefSeq" id="WP_025412201.1">
    <property type="nucleotide sequence ID" value="NZ_CP007128.1"/>
</dbReference>
<evidence type="ECO:0000256" key="4">
    <source>
        <dbReference type="ARBA" id="ARBA00022984"/>
    </source>
</evidence>
<keyword evidence="5 8" id="KW-0413">Isomerase</keyword>
<organism evidence="9 10">
    <name type="scientific">Gemmatirosa kalamazoonensis</name>
    <dbReference type="NCBI Taxonomy" id="861299"/>
    <lineage>
        <taxon>Bacteria</taxon>
        <taxon>Pseudomonadati</taxon>
        <taxon>Gemmatimonadota</taxon>
        <taxon>Gemmatimonadia</taxon>
        <taxon>Gemmatimonadales</taxon>
        <taxon>Gemmatimonadaceae</taxon>
        <taxon>Gemmatirosa</taxon>
    </lineage>
</organism>
<dbReference type="UniPathway" id="UPA00219"/>
<dbReference type="InterPro" id="IPR033134">
    <property type="entry name" value="Asp/Glu_racemase_AS_2"/>
</dbReference>
<dbReference type="InterPro" id="IPR004391">
    <property type="entry name" value="Glu_race"/>
</dbReference>
<evidence type="ECO:0000313" key="10">
    <source>
        <dbReference type="Proteomes" id="UP000019151"/>
    </source>
</evidence>
<comment type="pathway">
    <text evidence="8">Cell wall biogenesis; peptidoglycan biosynthesis.</text>
</comment>
<dbReference type="Gene3D" id="3.40.50.1860">
    <property type="match status" value="2"/>
</dbReference>
<dbReference type="NCBIfam" id="TIGR00067">
    <property type="entry name" value="glut_race"/>
    <property type="match status" value="1"/>
</dbReference>
<dbReference type="EMBL" id="CP007128">
    <property type="protein sequence ID" value="AHG90734.1"/>
    <property type="molecule type" value="Genomic_DNA"/>
</dbReference>
<dbReference type="GO" id="GO:0008360">
    <property type="term" value="P:regulation of cell shape"/>
    <property type="evidence" value="ECO:0007669"/>
    <property type="project" value="UniProtKB-KW"/>
</dbReference>
<comment type="function">
    <text evidence="8">Provides the (R)-glutamate required for cell wall biosynthesis.</text>
</comment>
<feature type="binding site" evidence="8">
    <location>
        <begin position="189"/>
        <end position="190"/>
    </location>
    <ligand>
        <name>substrate</name>
    </ligand>
</feature>
<dbReference type="GO" id="GO:0071555">
    <property type="term" value="P:cell wall organization"/>
    <property type="evidence" value="ECO:0007669"/>
    <property type="project" value="UniProtKB-KW"/>
</dbReference>
<dbReference type="Proteomes" id="UP000019151">
    <property type="component" value="Chromosome"/>
</dbReference>
<evidence type="ECO:0000256" key="3">
    <source>
        <dbReference type="ARBA" id="ARBA00022960"/>
    </source>
</evidence>
<comment type="catalytic activity">
    <reaction evidence="1 8">
        <text>L-glutamate = D-glutamate</text>
        <dbReference type="Rhea" id="RHEA:12813"/>
        <dbReference type="ChEBI" id="CHEBI:29985"/>
        <dbReference type="ChEBI" id="CHEBI:29986"/>
        <dbReference type="EC" id="5.1.1.3"/>
    </reaction>
</comment>
<reference evidence="9 10" key="1">
    <citation type="journal article" date="2014" name="Genome Announc.">
        <title>Genome Sequence and Methylome of Soil Bacterium Gemmatirosa kalamazoonensis KBS708T, a Member of the Rarely Cultivated Gemmatimonadetes Phylum.</title>
        <authorList>
            <person name="Debruyn J.M."/>
            <person name="Radosevich M."/>
            <person name="Wommack K.E."/>
            <person name="Polson S.W."/>
            <person name="Hauser L.J."/>
            <person name="Fawaz M.N."/>
            <person name="Korlach J."/>
            <person name="Tsai Y.C."/>
        </authorList>
    </citation>
    <scope>NUCLEOTIDE SEQUENCE [LARGE SCALE GENOMIC DNA]</scope>
    <source>
        <strain evidence="9 10">KBS708</strain>
    </source>
</reference>
<evidence type="ECO:0000256" key="2">
    <source>
        <dbReference type="ARBA" id="ARBA00013090"/>
    </source>
</evidence>
<dbReference type="AlphaFoldDB" id="W0RI25"/>
<dbReference type="PROSITE" id="PS00923">
    <property type="entry name" value="ASP_GLU_RACEMASE_1"/>
    <property type="match status" value="1"/>
</dbReference>
<evidence type="ECO:0000313" key="9">
    <source>
        <dbReference type="EMBL" id="AHG90734.1"/>
    </source>
</evidence>